<evidence type="ECO:0000256" key="1">
    <source>
        <dbReference type="SAM" id="MobiDB-lite"/>
    </source>
</evidence>
<keyword evidence="3" id="KW-1185">Reference proteome</keyword>
<proteinExistence type="predicted"/>
<name>A0AAF0DJV4_9EURO</name>
<feature type="region of interest" description="Disordered" evidence="1">
    <location>
        <begin position="79"/>
        <end position="271"/>
    </location>
</feature>
<organism evidence="2 3">
    <name type="scientific">Emydomyces testavorans</name>
    <dbReference type="NCBI Taxonomy" id="2070801"/>
    <lineage>
        <taxon>Eukaryota</taxon>
        <taxon>Fungi</taxon>
        <taxon>Dikarya</taxon>
        <taxon>Ascomycota</taxon>
        <taxon>Pezizomycotina</taxon>
        <taxon>Eurotiomycetes</taxon>
        <taxon>Eurotiomycetidae</taxon>
        <taxon>Onygenales</taxon>
        <taxon>Nannizziopsiaceae</taxon>
        <taxon>Emydomyces</taxon>
    </lineage>
</organism>
<evidence type="ECO:0000313" key="3">
    <source>
        <dbReference type="Proteomes" id="UP001219355"/>
    </source>
</evidence>
<feature type="compositionally biased region" description="Polar residues" evidence="1">
    <location>
        <begin position="222"/>
        <end position="243"/>
    </location>
</feature>
<feature type="compositionally biased region" description="Basic residues" evidence="1">
    <location>
        <begin position="465"/>
        <end position="474"/>
    </location>
</feature>
<dbReference type="PANTHER" id="PTHR38698">
    <property type="entry name" value="EXPRESSED PROTEIN"/>
    <property type="match status" value="1"/>
</dbReference>
<dbReference type="InterPro" id="IPR031355">
    <property type="entry name" value="YBL010C/LAA2-like"/>
</dbReference>
<evidence type="ECO:0000313" key="2">
    <source>
        <dbReference type="EMBL" id="WEW58942.1"/>
    </source>
</evidence>
<dbReference type="PANTHER" id="PTHR38698:SF1">
    <property type="entry name" value="FUNGAL PROTEIN"/>
    <property type="match status" value="1"/>
</dbReference>
<feature type="compositionally biased region" description="Basic and acidic residues" evidence="1">
    <location>
        <begin position="421"/>
        <end position="430"/>
    </location>
</feature>
<dbReference type="Proteomes" id="UP001219355">
    <property type="component" value="Chromosome 2"/>
</dbReference>
<dbReference type="AlphaFoldDB" id="A0AAF0DJV4"/>
<gene>
    <name evidence="2" type="ORF">PRK78_004410</name>
</gene>
<feature type="region of interest" description="Disordered" evidence="1">
    <location>
        <begin position="414"/>
        <end position="484"/>
    </location>
</feature>
<protein>
    <submittedName>
        <fullName evidence="2">Uncharacterized protein</fullName>
    </submittedName>
</protein>
<dbReference type="EMBL" id="CP120628">
    <property type="protein sequence ID" value="WEW58942.1"/>
    <property type="molecule type" value="Genomic_DNA"/>
</dbReference>
<sequence>MAEPIRSRPPSILLEPPPKGVELEDPGAQDSGKLSLLIIVRNTTDSGSSPALYLAAESDEEHFSDASEGRNYTQSLHIHIPSSEERPNPPLHPSLSPGDSPIPRTVVEKVSLNDTRYGEEPGTPAYEARKMDAVPDLVYKVGKWDPESPENAPQLSPKRAESPLPETKLSRVDSPPDRATSLPSFTAHKRRLSDALPDIVETVPDTDEGRLTKPGTVIPPENRNSTQALDQNTGSTDNESTNGFLDGGTVPFGDDFDEFKEAEENTEQDDFGDFDNEFQEASPEAGVDIDQAHSNFTSMESYPLASAPLPLLHFDSLDSLSDLLTATSDHLDILFPKSANLSTLPPVEPIPDSSALFNTERSLSLWSQLVAPPPLQPPNWTKSRIRRLFLVSLGVPVDLDEILPASKQKKLVLPSITTDDNTARKPHDTSTRSLSHPPKKSHERSDQITRSSTSTDAPRSESRNRSSRQHRGQRRPPPPELDLSAVRRLCATTDAALDGLTDEEMRRHVENLEEMSVRASEVLEYWLKRRDGQLGEKEAYDGVIENLVKHARQVRS</sequence>
<feature type="compositionally biased region" description="Polar residues" evidence="1">
    <location>
        <begin position="448"/>
        <end position="457"/>
    </location>
</feature>
<dbReference type="Pfam" id="PF17104">
    <property type="entry name" value="YBL010C_LAA2"/>
    <property type="match status" value="1"/>
</dbReference>
<feature type="region of interest" description="Disordered" evidence="1">
    <location>
        <begin position="1"/>
        <end position="31"/>
    </location>
</feature>
<reference evidence="2" key="1">
    <citation type="submission" date="2023-03" db="EMBL/GenBank/DDBJ databases">
        <title>Emydomyces testavorans Genome Sequence.</title>
        <authorList>
            <person name="Hoyer L."/>
        </authorList>
    </citation>
    <scope>NUCLEOTIDE SEQUENCE</scope>
    <source>
        <strain evidence="2">16-2883</strain>
    </source>
</reference>
<accession>A0AAF0DJV4</accession>
<feature type="compositionally biased region" description="Acidic residues" evidence="1">
    <location>
        <begin position="254"/>
        <end position="271"/>
    </location>
</feature>